<dbReference type="PROSITE" id="PS50157">
    <property type="entry name" value="ZINC_FINGER_C2H2_2"/>
    <property type="match status" value="5"/>
</dbReference>
<dbReference type="SUPFAM" id="SSF57667">
    <property type="entry name" value="beta-beta-alpha zinc fingers"/>
    <property type="match status" value="3"/>
</dbReference>
<dbReference type="Proteomes" id="UP000515152">
    <property type="component" value="Chromosome 20"/>
</dbReference>
<feature type="region of interest" description="Disordered" evidence="8">
    <location>
        <begin position="221"/>
        <end position="267"/>
    </location>
</feature>
<dbReference type="InterPro" id="IPR013087">
    <property type="entry name" value="Znf_C2H2_type"/>
</dbReference>
<evidence type="ECO:0000256" key="5">
    <source>
        <dbReference type="ARBA" id="ARBA00022833"/>
    </source>
</evidence>
<evidence type="ECO:0000256" key="6">
    <source>
        <dbReference type="ARBA" id="ARBA00023242"/>
    </source>
</evidence>
<dbReference type="GeneID" id="116225242"/>
<evidence type="ECO:0000256" key="3">
    <source>
        <dbReference type="ARBA" id="ARBA00022737"/>
    </source>
</evidence>
<dbReference type="PANTHER" id="PTHR24394">
    <property type="entry name" value="ZINC FINGER PROTEIN"/>
    <property type="match status" value="1"/>
</dbReference>
<evidence type="ECO:0000256" key="4">
    <source>
        <dbReference type="ARBA" id="ARBA00022771"/>
    </source>
</evidence>
<evidence type="ECO:0000256" key="1">
    <source>
        <dbReference type="ARBA" id="ARBA00004123"/>
    </source>
</evidence>
<keyword evidence="10" id="KW-1185">Reference proteome</keyword>
<reference evidence="11" key="1">
    <citation type="submission" date="2025-08" db="UniProtKB">
        <authorList>
            <consortium name="RefSeq"/>
        </authorList>
    </citation>
    <scope>IDENTIFICATION</scope>
</reference>
<feature type="compositionally biased region" description="Polar residues" evidence="8">
    <location>
        <begin position="30"/>
        <end position="40"/>
    </location>
</feature>
<evidence type="ECO:0000313" key="10">
    <source>
        <dbReference type="Proteomes" id="UP000515152"/>
    </source>
</evidence>
<feature type="domain" description="C2H2-type" evidence="9">
    <location>
        <begin position="508"/>
        <end position="535"/>
    </location>
</feature>
<organism evidence="10 11">
    <name type="scientific">Clupea harengus</name>
    <name type="common">Atlantic herring</name>
    <dbReference type="NCBI Taxonomy" id="7950"/>
    <lineage>
        <taxon>Eukaryota</taxon>
        <taxon>Metazoa</taxon>
        <taxon>Chordata</taxon>
        <taxon>Craniata</taxon>
        <taxon>Vertebrata</taxon>
        <taxon>Euteleostomi</taxon>
        <taxon>Actinopterygii</taxon>
        <taxon>Neopterygii</taxon>
        <taxon>Teleostei</taxon>
        <taxon>Clupei</taxon>
        <taxon>Clupeiformes</taxon>
        <taxon>Clupeoidei</taxon>
        <taxon>Clupeidae</taxon>
        <taxon>Clupea</taxon>
    </lineage>
</organism>
<keyword evidence="2" id="KW-0479">Metal-binding</keyword>
<evidence type="ECO:0000259" key="9">
    <source>
        <dbReference type="PROSITE" id="PS50157"/>
    </source>
</evidence>
<feature type="compositionally biased region" description="Basic and acidic residues" evidence="8">
    <location>
        <begin position="319"/>
        <end position="334"/>
    </location>
</feature>
<keyword evidence="3" id="KW-0677">Repeat</keyword>
<protein>
    <submittedName>
        <fullName evidence="11">Zinc finger protein 415-like</fullName>
    </submittedName>
</protein>
<feature type="compositionally biased region" description="Low complexity" evidence="8">
    <location>
        <begin position="233"/>
        <end position="249"/>
    </location>
</feature>
<dbReference type="FunFam" id="3.30.160.60:FF:002343">
    <property type="entry name" value="Zinc finger protein 33A"/>
    <property type="match status" value="1"/>
</dbReference>
<dbReference type="KEGG" id="char:116225242"/>
<dbReference type="SMART" id="SM00355">
    <property type="entry name" value="ZnF_C2H2"/>
    <property type="match status" value="5"/>
</dbReference>
<evidence type="ECO:0000256" key="7">
    <source>
        <dbReference type="PROSITE-ProRule" id="PRU00042"/>
    </source>
</evidence>
<dbReference type="InterPro" id="IPR036236">
    <property type="entry name" value="Znf_C2H2_sf"/>
</dbReference>
<sequence length="593" mass="64757">MEDGGDIMNEKRSSLEELVVLKVEDPLQGEGTQSPASSESPGGADLQVYLLEDHDNLCNGIFCCDATSVKNVLKMEIPTSLNESTAQSTAVAADSQLSDGVKRNRSRSSLPAFYPQTKISQDALAEVKVALTKMEGLPDSGWVLLDPVTGHFCVKADLDSVTAVMGREGRGDAPDGPGADLGVSCTQSVGMGVQMTTNSNTQTEAQITVTMSDDEVNLNSTAADGVEPNRVLTRSSKANRANSSSAKTTETNDVHSQRGCTTRSNGNRVAPRIDECVEKSANTASCPSGPPAPMRAVHTDSLSDPPMRAVHTDSLSDPPIREVHTDRGKGNDRLSKEACQDISGKVQQAKAKKDHTINVQASEASTSNNSPVESDQANFSAVEKDRKHCPFIEAKVYRAGHFIISQGSLTNRKKEVTKKSNGQIYTARVEVCDTSEQGFKVKEEHQGKQTVFQCQHCAKTFPTLKSMQKHWKYHSPNKTHICSHCGKGYVYKCHLKIHMQSHTRERPHQCKQCGKRFIYRSNLKSHLVYHTGEKPHVCLQCGMAFSRHGYLINHVTIHSGLRPYGCLDCGKKFTTKGGLKRHEGIHLKKKTNG</sequence>
<keyword evidence="4 7" id="KW-0863">Zinc-finger</keyword>
<feature type="domain" description="C2H2-type" evidence="9">
    <location>
        <begin position="480"/>
        <end position="507"/>
    </location>
</feature>
<feature type="compositionally biased region" description="Polar residues" evidence="8">
    <location>
        <begin position="258"/>
        <end position="267"/>
    </location>
</feature>
<evidence type="ECO:0000256" key="2">
    <source>
        <dbReference type="ARBA" id="ARBA00022723"/>
    </source>
</evidence>
<feature type="domain" description="C2H2-type" evidence="9">
    <location>
        <begin position="452"/>
        <end position="479"/>
    </location>
</feature>
<feature type="region of interest" description="Disordered" evidence="8">
    <location>
        <begin position="21"/>
        <end position="43"/>
    </location>
</feature>
<comment type="subcellular location">
    <subcellularLocation>
        <location evidence="1">Nucleus</location>
    </subcellularLocation>
</comment>
<feature type="region of interest" description="Disordered" evidence="8">
    <location>
        <begin position="281"/>
        <end position="334"/>
    </location>
</feature>
<dbReference type="AlphaFoldDB" id="A0A6P8GVS7"/>
<dbReference type="OrthoDB" id="427030at2759"/>
<dbReference type="GO" id="GO:0008270">
    <property type="term" value="F:zinc ion binding"/>
    <property type="evidence" value="ECO:0007669"/>
    <property type="project" value="UniProtKB-KW"/>
</dbReference>
<feature type="domain" description="C2H2-type" evidence="9">
    <location>
        <begin position="564"/>
        <end position="591"/>
    </location>
</feature>
<dbReference type="FunFam" id="3.30.160.60:FF:000634">
    <property type="entry name" value="Zinc finger X-chromosomal protein"/>
    <property type="match status" value="1"/>
</dbReference>
<feature type="domain" description="C2H2-type" evidence="9">
    <location>
        <begin position="536"/>
        <end position="563"/>
    </location>
</feature>
<dbReference type="RefSeq" id="XP_031443299.1">
    <property type="nucleotide sequence ID" value="XM_031587439.1"/>
</dbReference>
<gene>
    <name evidence="11" type="primary">LOC116225242</name>
</gene>
<name>A0A6P8GVS7_CLUHA</name>
<feature type="compositionally biased region" description="Polar residues" evidence="8">
    <location>
        <begin position="357"/>
        <end position="378"/>
    </location>
</feature>
<dbReference type="Pfam" id="PF00096">
    <property type="entry name" value="zf-C2H2"/>
    <property type="match status" value="3"/>
</dbReference>
<evidence type="ECO:0000256" key="8">
    <source>
        <dbReference type="SAM" id="MobiDB-lite"/>
    </source>
</evidence>
<dbReference type="FunFam" id="3.30.160.60:FF:000100">
    <property type="entry name" value="Zinc finger 45-like"/>
    <property type="match status" value="1"/>
</dbReference>
<feature type="region of interest" description="Disordered" evidence="8">
    <location>
        <begin position="347"/>
        <end position="378"/>
    </location>
</feature>
<dbReference type="GO" id="GO:0000981">
    <property type="term" value="F:DNA-binding transcription factor activity, RNA polymerase II-specific"/>
    <property type="evidence" value="ECO:0007669"/>
    <property type="project" value="TreeGrafter"/>
</dbReference>
<dbReference type="GO" id="GO:0005634">
    <property type="term" value="C:nucleus"/>
    <property type="evidence" value="ECO:0007669"/>
    <property type="project" value="UniProtKB-SubCell"/>
</dbReference>
<dbReference type="FunFam" id="3.30.160.60:FF:000446">
    <property type="entry name" value="Zinc finger protein"/>
    <property type="match status" value="1"/>
</dbReference>
<proteinExistence type="predicted"/>
<keyword evidence="6" id="KW-0539">Nucleus</keyword>
<dbReference type="PANTHER" id="PTHR24394:SF58">
    <property type="entry name" value="ZINC FINGER AND BTB DOMAIN CONTAINING 33"/>
    <property type="match status" value="1"/>
</dbReference>
<keyword evidence="5" id="KW-0862">Zinc</keyword>
<evidence type="ECO:0000313" key="11">
    <source>
        <dbReference type="RefSeq" id="XP_031443299.1"/>
    </source>
</evidence>
<accession>A0A6P8GVS7</accession>
<dbReference type="Gene3D" id="3.30.160.60">
    <property type="entry name" value="Classic Zinc Finger"/>
    <property type="match status" value="4"/>
</dbReference>
<dbReference type="PROSITE" id="PS00028">
    <property type="entry name" value="ZINC_FINGER_C2H2_1"/>
    <property type="match status" value="5"/>
</dbReference>